<evidence type="ECO:0000256" key="3">
    <source>
        <dbReference type="ARBA" id="ARBA00022723"/>
    </source>
</evidence>
<accession>A0ABS2NNV1</accession>
<dbReference type="InterPro" id="IPR017221">
    <property type="entry name" value="DUF34/NIF3_bac"/>
</dbReference>
<dbReference type="Gene3D" id="3.30.70.120">
    <property type="match status" value="1"/>
</dbReference>
<evidence type="ECO:0000256" key="4">
    <source>
        <dbReference type="PIRNR" id="PIRNR037489"/>
    </source>
</evidence>
<dbReference type="InterPro" id="IPR015867">
    <property type="entry name" value="N-reg_PII/ATP_PRibTrfase_C"/>
</dbReference>
<reference evidence="5 6" key="1">
    <citation type="submission" date="2021-01" db="EMBL/GenBank/DDBJ databases">
        <title>Genomic Encyclopedia of Type Strains, Phase IV (KMG-IV): sequencing the most valuable type-strain genomes for metagenomic binning, comparative biology and taxonomic classification.</title>
        <authorList>
            <person name="Goeker M."/>
        </authorList>
    </citation>
    <scope>NUCLEOTIDE SEQUENCE [LARGE SCALE GENOMIC DNA]</scope>
    <source>
        <strain evidence="5 6">DSM 25890</strain>
    </source>
</reference>
<evidence type="ECO:0000313" key="6">
    <source>
        <dbReference type="Proteomes" id="UP001314796"/>
    </source>
</evidence>
<dbReference type="RefSeq" id="WP_204401013.1">
    <property type="nucleotide sequence ID" value="NZ_JAFBEE010000005.1"/>
</dbReference>
<comment type="similarity">
    <text evidence="1 4">Belongs to the GTP cyclohydrolase I type 2/NIF3 family.</text>
</comment>
<sequence length="372" mass="41161">MAERVKDIIQIIENLAPKSAAESWDKVGLQVGSPQDTIKKVLVCLDVTDDVMEEAIENEVNLIISHHPFLFKPLKHILKEDSKGKIVYQAIKNNIALYCCHTNIDVVMGGLNDQVAMKLGLSNIKILQVTGQQEYYKIVVFVPEGYEEKVATALAETGAGHIGNYSHCSFRSDGTGTFMPLEGTDPFIGNIGELEKVKEIRLETIIKKEDLSKSLKSMMEAHPYEEVAYDVYPLINAEANRGIGRVGVLDNPLQLSILIEDVKKILDIDKVKFCGDVNHQIEKVAVVNGSGADLIFDAIGAKCDCLITGDLKYHEAQIALENGLNVIDAGHFETEALFVDWMVAFLTEGCKEKGLDIDVIPSNRNINPFQYL</sequence>
<dbReference type="PANTHER" id="PTHR13799">
    <property type="entry name" value="NGG1 INTERACTING FACTOR 3"/>
    <property type="match status" value="1"/>
</dbReference>
<evidence type="ECO:0000256" key="2">
    <source>
        <dbReference type="ARBA" id="ARBA00022112"/>
    </source>
</evidence>
<evidence type="ECO:0000313" key="5">
    <source>
        <dbReference type="EMBL" id="MBM7614626.1"/>
    </source>
</evidence>
<dbReference type="NCBIfam" id="TIGR00486">
    <property type="entry name" value="YbgI_SA1388"/>
    <property type="match status" value="1"/>
</dbReference>
<dbReference type="EMBL" id="JAFBEE010000005">
    <property type="protein sequence ID" value="MBM7614626.1"/>
    <property type="molecule type" value="Genomic_DNA"/>
</dbReference>
<proteinExistence type="inferred from homology"/>
<dbReference type="Proteomes" id="UP001314796">
    <property type="component" value="Unassembled WGS sequence"/>
</dbReference>
<dbReference type="Gene3D" id="3.40.1390.30">
    <property type="entry name" value="NIF3 (NGG1p interacting factor 3)-like"/>
    <property type="match status" value="1"/>
</dbReference>
<dbReference type="Pfam" id="PF01784">
    <property type="entry name" value="DUF34_NIF3"/>
    <property type="match status" value="1"/>
</dbReference>
<name>A0ABS2NNV1_9FIRM</name>
<keyword evidence="6" id="KW-1185">Reference proteome</keyword>
<organism evidence="5 6">
    <name type="scientific">Alkaliphilus hydrothermalis</name>
    <dbReference type="NCBI Taxonomy" id="1482730"/>
    <lineage>
        <taxon>Bacteria</taxon>
        <taxon>Bacillati</taxon>
        <taxon>Bacillota</taxon>
        <taxon>Clostridia</taxon>
        <taxon>Peptostreptococcales</taxon>
        <taxon>Natronincolaceae</taxon>
        <taxon>Alkaliphilus</taxon>
    </lineage>
</organism>
<dbReference type="PANTHER" id="PTHR13799:SF14">
    <property type="entry name" value="GTP CYCLOHYDROLASE 1 TYPE 2 HOMOLOG"/>
    <property type="match status" value="1"/>
</dbReference>
<dbReference type="InterPro" id="IPR002678">
    <property type="entry name" value="DUF34/NIF3"/>
</dbReference>
<comment type="caution">
    <text evidence="5">The sequence shown here is derived from an EMBL/GenBank/DDBJ whole genome shotgun (WGS) entry which is preliminary data.</text>
</comment>
<gene>
    <name evidence="5" type="ORF">JOC73_001138</name>
</gene>
<keyword evidence="3 4" id="KW-0479">Metal-binding</keyword>
<evidence type="ECO:0000256" key="1">
    <source>
        <dbReference type="ARBA" id="ARBA00006964"/>
    </source>
</evidence>
<dbReference type="InterPro" id="IPR036069">
    <property type="entry name" value="DUF34/NIF3_sf"/>
</dbReference>
<dbReference type="SUPFAM" id="SSF102705">
    <property type="entry name" value="NIF3 (NGG1p interacting factor 3)-like"/>
    <property type="match status" value="1"/>
</dbReference>
<dbReference type="PIRSF" id="PIRSF037489">
    <property type="entry name" value="UCP037489_NIF3_YqfO"/>
    <property type="match status" value="1"/>
</dbReference>
<protein>
    <recommendedName>
        <fullName evidence="2 4">GTP cyclohydrolase 1 type 2 homolog</fullName>
    </recommendedName>
</protein>